<dbReference type="PANTHER" id="PTHR13678:SF27">
    <property type="entry name" value="LD45836P"/>
    <property type="match status" value="1"/>
</dbReference>
<name>A0ABN7RK14_OIKDI</name>
<evidence type="ECO:0000256" key="9">
    <source>
        <dbReference type="SAM" id="MobiDB-lite"/>
    </source>
</evidence>
<evidence type="ECO:0000256" key="8">
    <source>
        <dbReference type="SAM" id="Coils"/>
    </source>
</evidence>
<gene>
    <name evidence="11" type="ORF">OKIOD_LOCUS869</name>
</gene>
<keyword evidence="3 7" id="KW-0813">Transport</keyword>
<keyword evidence="8" id="KW-0175">Coiled coil</keyword>
<evidence type="ECO:0000313" key="12">
    <source>
        <dbReference type="Proteomes" id="UP001158576"/>
    </source>
</evidence>
<evidence type="ECO:0000256" key="5">
    <source>
        <dbReference type="ARBA" id="ARBA00022927"/>
    </source>
</evidence>
<dbReference type="PROSITE" id="PS51314">
    <property type="entry name" value="VPS37_C"/>
    <property type="match status" value="1"/>
</dbReference>
<comment type="function">
    <text evidence="6">Component of the ESCRT-I complex, a regulator of vesicular trafficking process. Required for the sorting of endocytic ubiquitinated cargos into multivesicular bodies. May be involved in cell growth and differentiation.</text>
</comment>
<organism evidence="11 12">
    <name type="scientific">Oikopleura dioica</name>
    <name type="common">Tunicate</name>
    <dbReference type="NCBI Taxonomy" id="34765"/>
    <lineage>
        <taxon>Eukaryota</taxon>
        <taxon>Metazoa</taxon>
        <taxon>Chordata</taxon>
        <taxon>Tunicata</taxon>
        <taxon>Appendicularia</taxon>
        <taxon>Copelata</taxon>
        <taxon>Oikopleuridae</taxon>
        <taxon>Oikopleura</taxon>
    </lineage>
</organism>
<evidence type="ECO:0000256" key="2">
    <source>
        <dbReference type="ARBA" id="ARBA00007617"/>
    </source>
</evidence>
<accession>A0ABN7RK14</accession>
<dbReference type="InterPro" id="IPR009851">
    <property type="entry name" value="Mod_r"/>
</dbReference>
<evidence type="ECO:0000313" key="11">
    <source>
        <dbReference type="EMBL" id="CAG5079665.1"/>
    </source>
</evidence>
<evidence type="ECO:0000256" key="6">
    <source>
        <dbReference type="ARBA" id="ARBA00025010"/>
    </source>
</evidence>
<feature type="domain" description="VPS37 C-terminal" evidence="10">
    <location>
        <begin position="81"/>
        <end position="171"/>
    </location>
</feature>
<evidence type="ECO:0000259" key="10">
    <source>
        <dbReference type="PROSITE" id="PS51314"/>
    </source>
</evidence>
<feature type="coiled-coil region" evidence="8">
    <location>
        <begin position="63"/>
        <end position="97"/>
    </location>
</feature>
<keyword evidence="12" id="KW-1185">Reference proteome</keyword>
<sequence length="238" mass="26667">MDFSTILKEKYREELEKLAGDEDQINEIVLNSEPIQHLFMEKDLILAANRTMAEDNLALKPRLEESRNALIEVHNQLASKQDQLEAKQRQLQSKRSSYSPDSAAAILQASAAEAEQNSEVIADGFVRGEIDVRDFLKEFLDARAKSYDLKHKAENMVKVFQSSQNRQSRPSNPSSAPSPYPNQPRAPYMNQYVPAPSQPNAAVPYPSVPYGQPQQQRQQMPYPTSGAGFPAYPPGSAF</sequence>
<reference evidence="11 12" key="1">
    <citation type="submission" date="2021-04" db="EMBL/GenBank/DDBJ databases">
        <authorList>
            <person name="Bliznina A."/>
        </authorList>
    </citation>
    <scope>NUCLEOTIDE SEQUENCE [LARGE SCALE GENOMIC DNA]</scope>
</reference>
<dbReference type="PANTHER" id="PTHR13678">
    <property type="entry name" value="VACUOLAR PROTEIN SORTING-ASSOCIATED PROTEIN 37"/>
    <property type="match status" value="1"/>
</dbReference>
<dbReference type="Proteomes" id="UP001158576">
    <property type="component" value="Chromosome PAR"/>
</dbReference>
<evidence type="ECO:0000256" key="3">
    <source>
        <dbReference type="ARBA" id="ARBA00022448"/>
    </source>
</evidence>
<keyword evidence="4" id="KW-0967">Endosome</keyword>
<keyword evidence="5 7" id="KW-0653">Protein transport</keyword>
<feature type="compositionally biased region" description="Low complexity" evidence="9">
    <location>
        <begin position="161"/>
        <end position="175"/>
    </location>
</feature>
<dbReference type="SUPFAM" id="SSF140111">
    <property type="entry name" value="Endosomal sorting complex assembly domain"/>
    <property type="match status" value="1"/>
</dbReference>
<comment type="similarity">
    <text evidence="2">Belongs to the VPS37 family.</text>
</comment>
<dbReference type="InterPro" id="IPR037202">
    <property type="entry name" value="ESCRT_assembly_dom"/>
</dbReference>
<proteinExistence type="inferred from homology"/>
<comment type="subcellular location">
    <subcellularLocation>
        <location evidence="1">Late endosome membrane</location>
        <topology evidence="1">Peripheral membrane protein</topology>
    </subcellularLocation>
</comment>
<feature type="compositionally biased region" description="Low complexity" evidence="9">
    <location>
        <begin position="209"/>
        <end position="223"/>
    </location>
</feature>
<evidence type="ECO:0000256" key="4">
    <source>
        <dbReference type="ARBA" id="ARBA00022753"/>
    </source>
</evidence>
<feature type="region of interest" description="Disordered" evidence="9">
    <location>
        <begin position="161"/>
        <end position="238"/>
    </location>
</feature>
<protein>
    <submittedName>
        <fullName evidence="11">Oidioi.mRNA.OKI2018_I69.PAR.g9311.t1.cds</fullName>
    </submittedName>
</protein>
<dbReference type="EMBL" id="OU015568">
    <property type="protein sequence ID" value="CAG5079665.1"/>
    <property type="molecule type" value="Genomic_DNA"/>
</dbReference>
<dbReference type="Pfam" id="PF07200">
    <property type="entry name" value="Mod_r"/>
    <property type="match status" value="1"/>
</dbReference>
<evidence type="ECO:0000256" key="1">
    <source>
        <dbReference type="ARBA" id="ARBA00004633"/>
    </source>
</evidence>
<evidence type="ECO:0000256" key="7">
    <source>
        <dbReference type="PROSITE-ProRule" id="PRU00646"/>
    </source>
</evidence>